<evidence type="ECO:0000313" key="2">
    <source>
        <dbReference type="Proteomes" id="UP000001225"/>
    </source>
</evidence>
<sequence length="429" mass="48015">MQLLTPHIDRLADEIRPLLPATMDAVDTQLRGRLGERLSIESVSRFCREILGRNIVALTDRPADMAYLWSPTVIDPATHDVTRIRAARDAALRLIRSCGAAQAMFVAGAASEITGTGLTPDEAMQGCRMVPGFEWLSERDGWFWFGEGNENRLVTIALKVLAVSGRRVDAEEILASFIRARRGYYPPEQLRPYLIEPPLQIVVEVLRRVKGLKNVQSDDFLLDKPVPVETVLSDAELAVYSLMRDNGNIISRHTLVTELVKTGKVKLMALHVSLNSSPIYRQLDRGVFALRGATLNPASLREAQRTVGGDASKSARISERDKDGYYHFTFELTEYMVRTRVWEVPRALDDLITEEGNVTLQGSEQPVVFARLPSGSCRLKQFVSRLLQQGFVAGDMLNLALHPEQRLIRVTQLGPIMQRAETGDQPRLF</sequence>
<dbReference type="Proteomes" id="UP000001225">
    <property type="component" value="Chromosome"/>
</dbReference>
<reference evidence="1 2" key="1">
    <citation type="journal article" date="2008" name="BMC Genomics">
        <title>The missing link: Bordetella petrii is endowed with both the metabolic versatility of environmental bacteria and virulence traits of pathogenic Bordetellae.</title>
        <authorList>
            <person name="Gross R."/>
            <person name="Guzman C.A."/>
            <person name="Sebaihia M."/>
            <person name="Martins Dos Santos V.A."/>
            <person name="Pieper D.H."/>
            <person name="Koebnik R."/>
            <person name="Lechner M."/>
            <person name="Bartels D."/>
            <person name="Buhrmester J."/>
            <person name="Choudhuri J.V."/>
            <person name="Ebensen T."/>
            <person name="Gaigalat L."/>
            <person name="Herrmann S."/>
            <person name="Khachane A.N."/>
            <person name="Larisch C."/>
            <person name="Link S."/>
            <person name="Linke B."/>
            <person name="Meyer F."/>
            <person name="Mormann S."/>
            <person name="Nakunst D."/>
            <person name="Rueckert C."/>
            <person name="Schneiker-Bekel S."/>
            <person name="Schulze K."/>
            <person name="Vorhoelter F.J."/>
            <person name="Yevsa T."/>
            <person name="Engle J.T."/>
            <person name="Goldman W.E."/>
            <person name="Puehler A."/>
            <person name="Goebel U.B."/>
            <person name="Goesmann A."/>
            <person name="Bloecker H."/>
            <person name="Kaiser O."/>
            <person name="Martinez-Arias R."/>
        </authorList>
    </citation>
    <scope>NUCLEOTIDE SEQUENCE [LARGE SCALE GENOMIC DNA]</scope>
    <source>
        <strain evidence="2">ATCC BAA-461 / DSM 12804 / CCUG 43448 / CIP 107267 / Se-1111R</strain>
    </source>
</reference>
<dbReference type="AlphaFoldDB" id="A9IEV0"/>
<dbReference type="KEGG" id="bpt:Bpet4559"/>
<dbReference type="EMBL" id="AM902716">
    <property type="protein sequence ID" value="CAP44910.1"/>
    <property type="molecule type" value="Genomic_DNA"/>
</dbReference>
<dbReference type="eggNOG" id="COG0568">
    <property type="taxonomic scope" value="Bacteria"/>
</dbReference>
<proteinExistence type="predicted"/>
<protein>
    <submittedName>
        <fullName evidence="1">Uncharacterized protein</fullName>
    </submittedName>
</protein>
<dbReference type="STRING" id="94624.Bpet4559"/>
<gene>
    <name evidence="1" type="ordered locus">Bpet4559</name>
</gene>
<keyword evidence="2" id="KW-1185">Reference proteome</keyword>
<evidence type="ECO:0000313" key="1">
    <source>
        <dbReference type="EMBL" id="CAP44910.1"/>
    </source>
</evidence>
<accession>A9IEV0</accession>
<name>A9IEV0_BORPD</name>
<organism evidence="1 2">
    <name type="scientific">Bordetella petrii (strain ATCC BAA-461 / DSM 12804 / CCUG 43448 / CIP 107267 / Se-1111R)</name>
    <dbReference type="NCBI Taxonomy" id="340100"/>
    <lineage>
        <taxon>Bacteria</taxon>
        <taxon>Pseudomonadati</taxon>
        <taxon>Pseudomonadota</taxon>
        <taxon>Betaproteobacteria</taxon>
        <taxon>Burkholderiales</taxon>
        <taxon>Alcaligenaceae</taxon>
        <taxon>Bordetella</taxon>
    </lineage>
</organism>